<evidence type="ECO:0000313" key="3">
    <source>
        <dbReference type="Proteomes" id="UP000251960"/>
    </source>
</evidence>
<feature type="domain" description="DUF659" evidence="1">
    <location>
        <begin position="1"/>
        <end position="93"/>
    </location>
</feature>
<sequence>MFFHKSVNAIGLIQNSDYIYGIISDVVTDIGIKHVVQIITDNGSNYKKACQDFTTKYPHITWQPCAAHTINLMLKDIGRFPDVAEVVDSAKRICRFFYNHNRL</sequence>
<proteinExistence type="predicted"/>
<dbReference type="PANTHER" id="PTHR32166:SF123">
    <property type="entry name" value="BED-TYPE DOMAIN-CONTAINING PROTEIN"/>
    <property type="match status" value="1"/>
</dbReference>
<dbReference type="InterPro" id="IPR007021">
    <property type="entry name" value="DUF659"/>
</dbReference>
<evidence type="ECO:0000313" key="2">
    <source>
        <dbReference type="EMBL" id="PWZ38973.1"/>
    </source>
</evidence>
<name>A0A3L6FWV3_MAIZE</name>
<protein>
    <recommendedName>
        <fullName evidence="1">DUF659 domain-containing protein</fullName>
    </recommendedName>
</protein>
<evidence type="ECO:0000259" key="1">
    <source>
        <dbReference type="Pfam" id="PF04937"/>
    </source>
</evidence>
<dbReference type="PANTHER" id="PTHR32166">
    <property type="entry name" value="OSJNBA0013A04.12 PROTEIN"/>
    <property type="match status" value="1"/>
</dbReference>
<gene>
    <name evidence="2" type="ORF">Zm00014a_019153</name>
</gene>
<dbReference type="Proteomes" id="UP000251960">
    <property type="component" value="Chromosome 2"/>
</dbReference>
<organism evidence="2 3">
    <name type="scientific">Zea mays</name>
    <name type="common">Maize</name>
    <dbReference type="NCBI Taxonomy" id="4577"/>
    <lineage>
        <taxon>Eukaryota</taxon>
        <taxon>Viridiplantae</taxon>
        <taxon>Streptophyta</taxon>
        <taxon>Embryophyta</taxon>
        <taxon>Tracheophyta</taxon>
        <taxon>Spermatophyta</taxon>
        <taxon>Magnoliopsida</taxon>
        <taxon>Liliopsida</taxon>
        <taxon>Poales</taxon>
        <taxon>Poaceae</taxon>
        <taxon>PACMAD clade</taxon>
        <taxon>Panicoideae</taxon>
        <taxon>Andropogonodae</taxon>
        <taxon>Andropogoneae</taxon>
        <taxon>Tripsacinae</taxon>
        <taxon>Zea</taxon>
    </lineage>
</organism>
<dbReference type="EMBL" id="NCVQ01000003">
    <property type="protein sequence ID" value="PWZ38973.1"/>
    <property type="molecule type" value="Genomic_DNA"/>
</dbReference>
<dbReference type="InterPro" id="IPR012337">
    <property type="entry name" value="RNaseH-like_sf"/>
</dbReference>
<accession>A0A3L6FWV3</accession>
<dbReference type="SUPFAM" id="SSF53098">
    <property type="entry name" value="Ribonuclease H-like"/>
    <property type="match status" value="1"/>
</dbReference>
<reference evidence="2 3" key="1">
    <citation type="journal article" date="2018" name="Nat. Genet.">
        <title>Extensive intraspecific gene order and gene structural variations between Mo17 and other maize genomes.</title>
        <authorList>
            <person name="Sun S."/>
            <person name="Zhou Y."/>
            <person name="Chen J."/>
            <person name="Shi J."/>
            <person name="Zhao H."/>
            <person name="Zhao H."/>
            <person name="Song W."/>
            <person name="Zhang M."/>
            <person name="Cui Y."/>
            <person name="Dong X."/>
            <person name="Liu H."/>
            <person name="Ma X."/>
            <person name="Jiao Y."/>
            <person name="Wang B."/>
            <person name="Wei X."/>
            <person name="Stein J.C."/>
            <person name="Glaubitz J.C."/>
            <person name="Lu F."/>
            <person name="Yu G."/>
            <person name="Liang C."/>
            <person name="Fengler K."/>
            <person name="Li B."/>
            <person name="Rafalski A."/>
            <person name="Schnable P.S."/>
            <person name="Ware D.H."/>
            <person name="Buckler E.S."/>
            <person name="Lai J."/>
        </authorList>
    </citation>
    <scope>NUCLEOTIDE SEQUENCE [LARGE SCALE GENOMIC DNA]</scope>
    <source>
        <strain evidence="3">cv. Missouri 17</strain>
        <tissue evidence="2">Seedling</tissue>
    </source>
</reference>
<dbReference type="AlphaFoldDB" id="A0A3L6FWV3"/>
<comment type="caution">
    <text evidence="2">The sequence shown here is derived from an EMBL/GenBank/DDBJ whole genome shotgun (WGS) entry which is preliminary data.</text>
</comment>
<dbReference type="Pfam" id="PF04937">
    <property type="entry name" value="DUF659"/>
    <property type="match status" value="1"/>
</dbReference>